<name>A0A6D2HPU0_9BRAS</name>
<keyword evidence="2" id="KW-1185">Reference proteome</keyword>
<comment type="caution">
    <text evidence="1">The sequence shown here is derived from an EMBL/GenBank/DDBJ whole genome shotgun (WGS) entry which is preliminary data.</text>
</comment>
<reference evidence="1" key="1">
    <citation type="submission" date="2020-01" db="EMBL/GenBank/DDBJ databases">
        <authorList>
            <person name="Mishra B."/>
        </authorList>
    </citation>
    <scope>NUCLEOTIDE SEQUENCE [LARGE SCALE GENOMIC DNA]</scope>
</reference>
<dbReference type="EMBL" id="CACVBM020000410">
    <property type="protein sequence ID" value="CAA7018670.1"/>
    <property type="molecule type" value="Genomic_DNA"/>
</dbReference>
<evidence type="ECO:0000313" key="2">
    <source>
        <dbReference type="Proteomes" id="UP000467841"/>
    </source>
</evidence>
<evidence type="ECO:0000313" key="1">
    <source>
        <dbReference type="EMBL" id="CAA7018670.1"/>
    </source>
</evidence>
<gene>
    <name evidence="1" type="ORF">MERR_LOCUS5905</name>
</gene>
<sequence>MWDFRSLFRRSGLQSPNVLPALSATGVLLYHVHGFEKIFGEFLRWTRSNLVPANILLITGNELVEIHYQWFSTLQLQGFTILHANPQGYPQANEDSYLWESLLKVPTEESETSRCLSAGGEYCFKFFCSVCCDTCTGKSFRDFTKHLNSRAHVLCEFDKSHEQSSCPLIFLSSLTKKETLLRCLKMTEGASRG</sequence>
<accession>A0A6D2HPU0</accession>
<evidence type="ECO:0008006" key="3">
    <source>
        <dbReference type="Google" id="ProtNLM"/>
    </source>
</evidence>
<protein>
    <recommendedName>
        <fullName evidence="3">NYN domain-containing protein</fullName>
    </recommendedName>
</protein>
<dbReference type="Proteomes" id="UP000467841">
    <property type="component" value="Unassembled WGS sequence"/>
</dbReference>
<proteinExistence type="predicted"/>
<dbReference type="AlphaFoldDB" id="A0A6D2HPU0"/>
<organism evidence="1 2">
    <name type="scientific">Microthlaspi erraticum</name>
    <dbReference type="NCBI Taxonomy" id="1685480"/>
    <lineage>
        <taxon>Eukaryota</taxon>
        <taxon>Viridiplantae</taxon>
        <taxon>Streptophyta</taxon>
        <taxon>Embryophyta</taxon>
        <taxon>Tracheophyta</taxon>
        <taxon>Spermatophyta</taxon>
        <taxon>Magnoliopsida</taxon>
        <taxon>eudicotyledons</taxon>
        <taxon>Gunneridae</taxon>
        <taxon>Pentapetalae</taxon>
        <taxon>rosids</taxon>
        <taxon>malvids</taxon>
        <taxon>Brassicales</taxon>
        <taxon>Brassicaceae</taxon>
        <taxon>Coluteocarpeae</taxon>
        <taxon>Microthlaspi</taxon>
    </lineage>
</organism>